<dbReference type="Gene3D" id="2.30.130.110">
    <property type="match status" value="1"/>
</dbReference>
<evidence type="ECO:0000256" key="1">
    <source>
        <dbReference type="ARBA" id="ARBA00023239"/>
    </source>
</evidence>
<evidence type="ECO:0000313" key="4">
    <source>
        <dbReference type="Proteomes" id="UP000001024"/>
    </source>
</evidence>
<keyword evidence="4" id="KW-1185">Reference proteome</keyword>
<dbReference type="PANTHER" id="PTHR30536">
    <property type="entry name" value="ALTRONATE/GALACTARATE DEHYDRATASE"/>
    <property type="match status" value="1"/>
</dbReference>
<dbReference type="GO" id="GO:0016829">
    <property type="term" value="F:lyase activity"/>
    <property type="evidence" value="ECO:0007669"/>
    <property type="project" value="UniProtKB-KW"/>
</dbReference>
<dbReference type="eggNOG" id="arCOG05318">
    <property type="taxonomic scope" value="Archaea"/>
</dbReference>
<dbReference type="Pfam" id="PF08666">
    <property type="entry name" value="SAF"/>
    <property type="match status" value="1"/>
</dbReference>
<dbReference type="GO" id="GO:0019698">
    <property type="term" value="P:D-galacturonate catabolic process"/>
    <property type="evidence" value="ECO:0007669"/>
    <property type="project" value="TreeGrafter"/>
</dbReference>
<dbReference type="KEGG" id="tac:Ta1392"/>
<dbReference type="STRING" id="273075.gene:9572618"/>
<dbReference type="RefSeq" id="WP_010901797.1">
    <property type="nucleotide sequence ID" value="NC_002578.1"/>
</dbReference>
<dbReference type="HOGENOM" id="CLU_084161_2_0_2"/>
<dbReference type="PANTHER" id="PTHR30536:SF5">
    <property type="entry name" value="ALTRONATE DEHYDRATASE"/>
    <property type="match status" value="1"/>
</dbReference>
<dbReference type="CDD" id="cd11613">
    <property type="entry name" value="SAF_AH_GD"/>
    <property type="match status" value="1"/>
</dbReference>
<dbReference type="InParanoid" id="Q9HIE8"/>
<dbReference type="InterPro" id="IPR013974">
    <property type="entry name" value="SAF"/>
</dbReference>
<accession>Q9HIE8</accession>
<dbReference type="AlphaFoldDB" id="Q9HIE8"/>
<dbReference type="FunCoup" id="Q9HIE8">
    <property type="interactions" value="16"/>
</dbReference>
<name>Q9HIE8_THEAC</name>
<gene>
    <name evidence="3" type="ordered locus">Ta1392</name>
</gene>
<dbReference type="InterPro" id="IPR052172">
    <property type="entry name" value="UxaA_altronate/galactarate_dh"/>
</dbReference>
<dbReference type="PaxDb" id="273075-Ta1392"/>
<reference evidence="3 4" key="1">
    <citation type="journal article" date="2000" name="Nature">
        <title>The genome sequence of the thermoacidophilic scavenger Thermoplasma acidophilum.</title>
        <authorList>
            <person name="Ruepp A."/>
            <person name="Graml W."/>
            <person name="Santos-Martinez M.L."/>
            <person name="Koretke K.K."/>
            <person name="Volker C."/>
            <person name="Mewes H.W."/>
            <person name="Frishman D."/>
            <person name="Stocker S."/>
            <person name="Lupas A.N."/>
            <person name="Baumeister W."/>
        </authorList>
    </citation>
    <scope>NUCLEOTIDE SEQUENCE [LARGE SCALE GENOMIC DNA]</scope>
    <source>
        <strain evidence="4">ATCC 25905 / DSM 1728 / JCM 9062 / NBRC 15155 / AMRC-C165</strain>
    </source>
</reference>
<sequence length="95" mass="10556">MLMEVKALAHAKNDSVAVATDDLKEGEEIQVAFLDNNEKTKITTAEVIPLGHKISLKDIKKGENVIEYGEVIGAATKDIKRGEHVHIHNIKSLRW</sequence>
<dbReference type="SMART" id="SM00858">
    <property type="entry name" value="SAF"/>
    <property type="match status" value="1"/>
</dbReference>
<organism evidence="3 4">
    <name type="scientific">Thermoplasma acidophilum (strain ATCC 25905 / DSM 1728 / JCM 9062 / NBRC 15155 / AMRC-C165)</name>
    <dbReference type="NCBI Taxonomy" id="273075"/>
    <lineage>
        <taxon>Archaea</taxon>
        <taxon>Methanobacteriati</taxon>
        <taxon>Thermoplasmatota</taxon>
        <taxon>Thermoplasmata</taxon>
        <taxon>Thermoplasmatales</taxon>
        <taxon>Thermoplasmataceae</taxon>
        <taxon>Thermoplasma</taxon>
    </lineage>
</organism>
<dbReference type="OrthoDB" id="214896at2157"/>
<keyword evidence="1" id="KW-0456">Lyase</keyword>
<feature type="domain" description="SAF" evidence="2">
    <location>
        <begin position="14"/>
        <end position="91"/>
    </location>
</feature>
<protein>
    <recommendedName>
        <fullName evidence="2">SAF domain-containing protein</fullName>
    </recommendedName>
</protein>
<dbReference type="InterPro" id="IPR044144">
    <property type="entry name" value="SAF_UxaA/GarD"/>
</dbReference>
<proteinExistence type="predicted"/>
<dbReference type="EnsemblBacteria" id="CAC12512">
    <property type="protein sequence ID" value="CAC12512"/>
    <property type="gene ID" value="CAC12512"/>
</dbReference>
<evidence type="ECO:0000259" key="2">
    <source>
        <dbReference type="SMART" id="SM00858"/>
    </source>
</evidence>
<evidence type="ECO:0000313" key="3">
    <source>
        <dbReference type="EMBL" id="CAC12512.1"/>
    </source>
</evidence>
<dbReference type="Proteomes" id="UP000001024">
    <property type="component" value="Chromosome"/>
</dbReference>
<dbReference type="EMBL" id="AL445067">
    <property type="protein sequence ID" value="CAC12512.1"/>
    <property type="molecule type" value="Genomic_DNA"/>
</dbReference>